<evidence type="ECO:0000313" key="3">
    <source>
        <dbReference type="Proteomes" id="UP000824469"/>
    </source>
</evidence>
<feature type="non-terminal residue" evidence="2">
    <location>
        <position position="1"/>
    </location>
</feature>
<sequence>MKLVVEMKEEAEKNMVGFFGNQSAKEGDGGVLISMSALKEEGVITVKNVACESLLEKRVVFKMKSKKINSCLNKIKGVMQKPRDGKGSLPCIPQFVLDSKILEELEKEEWLRMRERSSGVEENTDVMDIDQPNKKRCLLSRSISRSKPPSEIVLGEGYKDSTQKLKAIKLGKKASKKRNKDASKGEGDRVI</sequence>
<comment type="caution">
    <text evidence="2">The sequence shown here is derived from an EMBL/GenBank/DDBJ whole genome shotgun (WGS) entry which is preliminary data.</text>
</comment>
<dbReference type="AlphaFoldDB" id="A0AA38CNZ7"/>
<gene>
    <name evidence="2" type="ORF">KI387_013711</name>
</gene>
<organism evidence="2 3">
    <name type="scientific">Taxus chinensis</name>
    <name type="common">Chinese yew</name>
    <name type="synonym">Taxus wallichiana var. chinensis</name>
    <dbReference type="NCBI Taxonomy" id="29808"/>
    <lineage>
        <taxon>Eukaryota</taxon>
        <taxon>Viridiplantae</taxon>
        <taxon>Streptophyta</taxon>
        <taxon>Embryophyta</taxon>
        <taxon>Tracheophyta</taxon>
        <taxon>Spermatophyta</taxon>
        <taxon>Pinopsida</taxon>
        <taxon>Pinidae</taxon>
        <taxon>Conifers II</taxon>
        <taxon>Cupressales</taxon>
        <taxon>Taxaceae</taxon>
        <taxon>Taxus</taxon>
    </lineage>
</organism>
<feature type="compositionally biased region" description="Basic and acidic residues" evidence="1">
    <location>
        <begin position="180"/>
        <end position="191"/>
    </location>
</feature>
<feature type="region of interest" description="Disordered" evidence="1">
    <location>
        <begin position="137"/>
        <end position="191"/>
    </location>
</feature>
<reference evidence="2 3" key="1">
    <citation type="journal article" date="2021" name="Nat. Plants">
        <title>The Taxus genome provides insights into paclitaxel biosynthesis.</title>
        <authorList>
            <person name="Xiong X."/>
            <person name="Gou J."/>
            <person name="Liao Q."/>
            <person name="Li Y."/>
            <person name="Zhou Q."/>
            <person name="Bi G."/>
            <person name="Li C."/>
            <person name="Du R."/>
            <person name="Wang X."/>
            <person name="Sun T."/>
            <person name="Guo L."/>
            <person name="Liang H."/>
            <person name="Lu P."/>
            <person name="Wu Y."/>
            <person name="Zhang Z."/>
            <person name="Ro D.K."/>
            <person name="Shang Y."/>
            <person name="Huang S."/>
            <person name="Yan J."/>
        </authorList>
    </citation>
    <scope>NUCLEOTIDE SEQUENCE [LARGE SCALE GENOMIC DNA]</scope>
    <source>
        <strain evidence="2">Ta-2019</strain>
    </source>
</reference>
<dbReference type="Proteomes" id="UP000824469">
    <property type="component" value="Unassembled WGS sequence"/>
</dbReference>
<accession>A0AA38CNZ7</accession>
<proteinExistence type="predicted"/>
<protein>
    <submittedName>
        <fullName evidence="2">Uncharacterized protein</fullName>
    </submittedName>
</protein>
<feature type="compositionally biased region" description="Basic residues" evidence="1">
    <location>
        <begin position="166"/>
        <end position="179"/>
    </location>
</feature>
<name>A0AA38CNZ7_TAXCH</name>
<dbReference type="EMBL" id="JAHRHJ020000009">
    <property type="protein sequence ID" value="KAH9302128.1"/>
    <property type="molecule type" value="Genomic_DNA"/>
</dbReference>
<keyword evidence="3" id="KW-1185">Reference proteome</keyword>
<evidence type="ECO:0000256" key="1">
    <source>
        <dbReference type="SAM" id="MobiDB-lite"/>
    </source>
</evidence>
<evidence type="ECO:0000313" key="2">
    <source>
        <dbReference type="EMBL" id="KAH9302128.1"/>
    </source>
</evidence>